<dbReference type="InterPro" id="IPR041577">
    <property type="entry name" value="RT_RNaseH_2"/>
</dbReference>
<dbReference type="Proteomes" id="UP000257109">
    <property type="component" value="Unassembled WGS sequence"/>
</dbReference>
<dbReference type="PANTHER" id="PTHR35046:SF9">
    <property type="entry name" value="RNA-DIRECTED DNA POLYMERASE"/>
    <property type="match status" value="1"/>
</dbReference>
<evidence type="ECO:0000259" key="1">
    <source>
        <dbReference type="Pfam" id="PF17919"/>
    </source>
</evidence>
<organism evidence="3 4">
    <name type="scientific">Mucuna pruriens</name>
    <name type="common">Velvet bean</name>
    <name type="synonym">Dolichos pruriens</name>
    <dbReference type="NCBI Taxonomy" id="157652"/>
    <lineage>
        <taxon>Eukaryota</taxon>
        <taxon>Viridiplantae</taxon>
        <taxon>Streptophyta</taxon>
        <taxon>Embryophyta</taxon>
        <taxon>Tracheophyta</taxon>
        <taxon>Spermatophyta</taxon>
        <taxon>Magnoliopsida</taxon>
        <taxon>eudicotyledons</taxon>
        <taxon>Gunneridae</taxon>
        <taxon>Pentapetalae</taxon>
        <taxon>rosids</taxon>
        <taxon>fabids</taxon>
        <taxon>Fabales</taxon>
        <taxon>Fabaceae</taxon>
        <taxon>Papilionoideae</taxon>
        <taxon>50 kb inversion clade</taxon>
        <taxon>NPAAA clade</taxon>
        <taxon>indigoferoid/millettioid clade</taxon>
        <taxon>Phaseoleae</taxon>
        <taxon>Mucuna</taxon>
    </lineage>
</organism>
<accession>A0A371FK39</accession>
<feature type="domain" description="Integrase zinc-binding" evidence="2">
    <location>
        <begin position="266"/>
        <end position="321"/>
    </location>
</feature>
<comment type="caution">
    <text evidence="3">The sequence shown here is derived from an EMBL/GenBank/DDBJ whole genome shotgun (WGS) entry which is preliminary data.</text>
</comment>
<protein>
    <recommendedName>
        <fullName evidence="5">Retrovirus-related Pol polyprotein from transposon 17.6</fullName>
    </recommendedName>
</protein>
<gene>
    <name evidence="3" type="ORF">CR513_40991</name>
</gene>
<dbReference type="SUPFAM" id="SSF56672">
    <property type="entry name" value="DNA/RNA polymerases"/>
    <property type="match status" value="1"/>
</dbReference>
<dbReference type="OrthoDB" id="446925at2759"/>
<feature type="domain" description="Reverse transcriptase/retrotransposon-derived protein RNase H-like" evidence="1">
    <location>
        <begin position="139"/>
        <end position="175"/>
    </location>
</feature>
<dbReference type="Pfam" id="PF17921">
    <property type="entry name" value="Integrase_H2C2"/>
    <property type="match status" value="1"/>
</dbReference>
<evidence type="ECO:0000259" key="2">
    <source>
        <dbReference type="Pfam" id="PF17921"/>
    </source>
</evidence>
<evidence type="ECO:0008006" key="5">
    <source>
        <dbReference type="Google" id="ProtNLM"/>
    </source>
</evidence>
<feature type="non-terminal residue" evidence="3">
    <location>
        <position position="1"/>
    </location>
</feature>
<dbReference type="EMBL" id="QJKJ01008781">
    <property type="protein sequence ID" value="RDX78687.1"/>
    <property type="molecule type" value="Genomic_DNA"/>
</dbReference>
<dbReference type="Gene3D" id="1.10.340.70">
    <property type="match status" value="1"/>
</dbReference>
<dbReference type="AlphaFoldDB" id="A0A371FK39"/>
<dbReference type="InterPro" id="IPR041588">
    <property type="entry name" value="Integrase_H2C2"/>
</dbReference>
<name>A0A371FK39_MUCPR</name>
<dbReference type="Gene3D" id="3.30.70.270">
    <property type="match status" value="2"/>
</dbReference>
<proteinExistence type="predicted"/>
<dbReference type="InterPro" id="IPR043502">
    <property type="entry name" value="DNA/RNA_pol_sf"/>
</dbReference>
<dbReference type="InterPro" id="IPR043128">
    <property type="entry name" value="Rev_trsase/Diguanyl_cyclase"/>
</dbReference>
<dbReference type="PANTHER" id="PTHR35046">
    <property type="entry name" value="ZINC KNUCKLE (CCHC-TYPE) FAMILY PROTEIN"/>
    <property type="match status" value="1"/>
</dbReference>
<dbReference type="Pfam" id="PF17919">
    <property type="entry name" value="RT_RNaseH_2"/>
    <property type="match status" value="1"/>
</dbReference>
<evidence type="ECO:0000313" key="3">
    <source>
        <dbReference type="EMBL" id="RDX78687.1"/>
    </source>
</evidence>
<sequence>MPFGLTNAPSTFMRLMNHVIRSLIGKNAYFFSNEVIFLGFVVGSHGVKVDREKMKVIQDWPTPKTVWEVRSFHGLASFYKRFFKDFSTLTAPLNEIIKKEDSPKPQFLHCQTFQNLLNWNVMLLVLGYGLCSSKKGTQLLTLVKKLKGSHQNYSTYERELYALVMALQTWKHYLLPKIEFIEQFPYVIKHTQDKLNVVADVLSRRYTLISMLKTKMLVLDYINESYEKVIDFSEPFVMCIHATFCDYYRHGRFLFKRKRLCVPMSSTQQLLVKKAHEGGLIGHFWELKTFHVLNEHFFWPHMRKDVHSLCEKCLTCKVARSKVSPHGLYTPLFIPTTPWVDISIDFVLGLRRSKIGRDSILWWLTGGGKDTWSPNDHSVRQRLQVPKGLYGVSFLQSYSTPPFSSTNGWTNESEIGKRVFNFTTSYSAIELVYGFNPLSSLDLYPLPILPNYANYELTKKPLSLSRIHGARGFKTSVGLRGKVV</sequence>
<keyword evidence="4" id="KW-1185">Reference proteome</keyword>
<reference evidence="3" key="1">
    <citation type="submission" date="2018-05" db="EMBL/GenBank/DDBJ databases">
        <title>Draft genome of Mucuna pruriens seed.</title>
        <authorList>
            <person name="Nnadi N.E."/>
            <person name="Vos R."/>
            <person name="Hasami M.H."/>
            <person name="Devisetty U.K."/>
            <person name="Aguiy J.C."/>
        </authorList>
    </citation>
    <scope>NUCLEOTIDE SEQUENCE [LARGE SCALE GENOMIC DNA]</scope>
    <source>
        <strain evidence="3">JCA_2017</strain>
    </source>
</reference>
<evidence type="ECO:0000313" key="4">
    <source>
        <dbReference type="Proteomes" id="UP000257109"/>
    </source>
</evidence>